<dbReference type="GO" id="GO:0006508">
    <property type="term" value="P:proteolysis"/>
    <property type="evidence" value="ECO:0007669"/>
    <property type="project" value="UniProtKB-KW"/>
</dbReference>
<keyword evidence="3" id="KW-1185">Reference proteome</keyword>
<gene>
    <name evidence="2" type="ORF">FHU40_000603</name>
</gene>
<dbReference type="GO" id="GO:0008233">
    <property type="term" value="F:peptidase activity"/>
    <property type="evidence" value="ECO:0007669"/>
    <property type="project" value="UniProtKB-KW"/>
</dbReference>
<evidence type="ECO:0000313" key="3">
    <source>
        <dbReference type="Proteomes" id="UP000589626"/>
    </source>
</evidence>
<dbReference type="EMBL" id="JACHWR010000001">
    <property type="protein sequence ID" value="MBB3040802.1"/>
    <property type="molecule type" value="Genomic_DNA"/>
</dbReference>
<dbReference type="Proteomes" id="UP000589626">
    <property type="component" value="Unassembled WGS sequence"/>
</dbReference>
<reference evidence="2 3" key="1">
    <citation type="submission" date="2020-08" db="EMBL/GenBank/DDBJ databases">
        <title>Sequencing the genomes of 1000 actinobacteria strains.</title>
        <authorList>
            <person name="Klenk H.-P."/>
        </authorList>
    </citation>
    <scope>NUCLEOTIDE SEQUENCE [LARGE SCALE GENOMIC DNA]</scope>
    <source>
        <strain evidence="2 3">DSM 105498</strain>
    </source>
</reference>
<protein>
    <submittedName>
        <fullName evidence="2">Subtilisin family serine protease</fullName>
    </submittedName>
</protein>
<keyword evidence="2" id="KW-0645">Protease</keyword>
<feature type="region of interest" description="Disordered" evidence="1">
    <location>
        <begin position="66"/>
        <end position="116"/>
    </location>
</feature>
<name>A0A7W4YZC1_9ACTN</name>
<dbReference type="AlphaFoldDB" id="A0A7W4YZC1"/>
<proteinExistence type="predicted"/>
<organism evidence="2 3">
    <name type="scientific">Nocardioides soli</name>
    <dbReference type="NCBI Taxonomy" id="1036020"/>
    <lineage>
        <taxon>Bacteria</taxon>
        <taxon>Bacillati</taxon>
        <taxon>Actinomycetota</taxon>
        <taxon>Actinomycetes</taxon>
        <taxon>Propionibacteriales</taxon>
        <taxon>Nocardioidaceae</taxon>
        <taxon>Nocardioides</taxon>
    </lineage>
</organism>
<sequence length="116" mass="11718">MARARARVYGAGGRLFHAVHDPALVAQVAADGLDVLEPGIAQVGLALDVSGVAVDVTVVGTGVLADHATGTGSKRSGIARNRPRRSSRVLNPGSGVPGDSASSPSDGRWLDPFPAI</sequence>
<evidence type="ECO:0000256" key="1">
    <source>
        <dbReference type="SAM" id="MobiDB-lite"/>
    </source>
</evidence>
<comment type="caution">
    <text evidence="2">The sequence shown here is derived from an EMBL/GenBank/DDBJ whole genome shotgun (WGS) entry which is preliminary data.</text>
</comment>
<evidence type="ECO:0000313" key="2">
    <source>
        <dbReference type="EMBL" id="MBB3040802.1"/>
    </source>
</evidence>
<keyword evidence="2" id="KW-0378">Hydrolase</keyword>
<dbReference type="RefSeq" id="WP_183590789.1">
    <property type="nucleotide sequence ID" value="NZ_JACHWR010000001.1"/>
</dbReference>
<accession>A0A7W4YZC1</accession>